<feature type="binding site" evidence="10">
    <location>
        <begin position="13"/>
        <end position="18"/>
    </location>
    <ligand>
        <name>substrate</name>
    </ligand>
</feature>
<keyword evidence="4 10" id="KW-0808">Transferase</keyword>
<feature type="site" description="Interaction with substrate tRNA" evidence="10">
    <location>
        <position position="124"/>
    </location>
</feature>
<dbReference type="PANTHER" id="PTHR11088">
    <property type="entry name" value="TRNA DIMETHYLALLYLTRANSFERASE"/>
    <property type="match status" value="1"/>
</dbReference>
<evidence type="ECO:0000256" key="7">
    <source>
        <dbReference type="ARBA" id="ARBA00022840"/>
    </source>
</evidence>
<comment type="cofactor">
    <cofactor evidence="1 10">
        <name>Mg(2+)</name>
        <dbReference type="ChEBI" id="CHEBI:18420"/>
    </cofactor>
</comment>
<accession>A0A4Q8QF06</accession>
<keyword evidence="15" id="KW-1185">Reference proteome</keyword>
<feature type="site" description="Interaction with substrate tRNA" evidence="10">
    <location>
        <position position="102"/>
    </location>
</feature>
<feature type="binding site" evidence="10">
    <location>
        <begin position="11"/>
        <end position="18"/>
    </location>
    <ligand>
        <name>ATP</name>
        <dbReference type="ChEBI" id="CHEBI:30616"/>
    </ligand>
</feature>
<keyword evidence="5 10" id="KW-0819">tRNA processing</keyword>
<evidence type="ECO:0000256" key="12">
    <source>
        <dbReference type="RuleBase" id="RU003784"/>
    </source>
</evidence>
<dbReference type="GO" id="GO:0006400">
    <property type="term" value="P:tRNA modification"/>
    <property type="evidence" value="ECO:0007669"/>
    <property type="project" value="TreeGrafter"/>
</dbReference>
<evidence type="ECO:0000313" key="14">
    <source>
        <dbReference type="EMBL" id="TAI49055.1"/>
    </source>
</evidence>
<organism evidence="14 15">
    <name type="scientific">Flagellimonas allohymeniacidonis</name>
    <dbReference type="NCBI Taxonomy" id="2517819"/>
    <lineage>
        <taxon>Bacteria</taxon>
        <taxon>Pseudomonadati</taxon>
        <taxon>Bacteroidota</taxon>
        <taxon>Flavobacteriia</taxon>
        <taxon>Flavobacteriales</taxon>
        <taxon>Flavobacteriaceae</taxon>
        <taxon>Flagellimonas</taxon>
    </lineage>
</organism>
<dbReference type="Gene3D" id="3.40.50.300">
    <property type="entry name" value="P-loop containing nucleotide triphosphate hydrolases"/>
    <property type="match status" value="1"/>
</dbReference>
<dbReference type="GO" id="GO:0052381">
    <property type="term" value="F:tRNA dimethylallyltransferase activity"/>
    <property type="evidence" value="ECO:0007669"/>
    <property type="project" value="UniProtKB-UniRule"/>
</dbReference>
<protein>
    <recommendedName>
        <fullName evidence="10">tRNA dimethylallyltransferase</fullName>
        <ecNumber evidence="10">2.5.1.75</ecNumber>
    </recommendedName>
    <alternativeName>
        <fullName evidence="10">Dimethylallyl diphosphate:tRNA dimethylallyltransferase</fullName>
        <shortName evidence="10">DMAPP:tRNA dimethylallyltransferase</shortName>
        <shortName evidence="10">DMATase</shortName>
    </alternativeName>
    <alternativeName>
        <fullName evidence="10">Isopentenyl-diphosphate:tRNA isopentenyltransferase</fullName>
        <shortName evidence="10">IPP transferase</shortName>
        <shortName evidence="10">IPPT</shortName>
        <shortName evidence="10">IPTase</shortName>
    </alternativeName>
</protein>
<proteinExistence type="inferred from homology"/>
<evidence type="ECO:0000313" key="15">
    <source>
        <dbReference type="Proteomes" id="UP000291981"/>
    </source>
</evidence>
<dbReference type="EMBL" id="SGIU01000001">
    <property type="protein sequence ID" value="TAI49055.1"/>
    <property type="molecule type" value="Genomic_DNA"/>
</dbReference>
<gene>
    <name evidence="10 14" type="primary">miaA</name>
    <name evidence="14" type="ORF">EW142_04480</name>
</gene>
<dbReference type="RefSeq" id="WP_130610232.1">
    <property type="nucleotide sequence ID" value="NZ_SGIU01000001.1"/>
</dbReference>
<comment type="catalytic activity">
    <reaction evidence="9 10 11">
        <text>adenosine(37) in tRNA + dimethylallyl diphosphate = N(6)-dimethylallyladenosine(37) in tRNA + diphosphate</text>
        <dbReference type="Rhea" id="RHEA:26482"/>
        <dbReference type="Rhea" id="RHEA-COMP:10162"/>
        <dbReference type="Rhea" id="RHEA-COMP:10375"/>
        <dbReference type="ChEBI" id="CHEBI:33019"/>
        <dbReference type="ChEBI" id="CHEBI:57623"/>
        <dbReference type="ChEBI" id="CHEBI:74411"/>
        <dbReference type="ChEBI" id="CHEBI:74415"/>
        <dbReference type="EC" id="2.5.1.75"/>
    </reaction>
</comment>
<evidence type="ECO:0000256" key="11">
    <source>
        <dbReference type="RuleBase" id="RU003783"/>
    </source>
</evidence>
<reference evidence="14 15" key="1">
    <citation type="submission" date="2019-02" db="EMBL/GenBank/DDBJ databases">
        <title>Draft genome sequence of Muricauda sp. 176CP4-71.</title>
        <authorList>
            <person name="Park J.-S."/>
        </authorList>
    </citation>
    <scope>NUCLEOTIDE SEQUENCE [LARGE SCALE GENOMIC DNA]</scope>
    <source>
        <strain evidence="14 15">176CP4-71</strain>
    </source>
</reference>
<comment type="caution">
    <text evidence="14">The sequence shown here is derived from an EMBL/GenBank/DDBJ whole genome shotgun (WGS) entry which is preliminary data.</text>
</comment>
<comment type="function">
    <text evidence="2 10 12">Catalyzes the transfer of a dimethylallyl group onto the adenine at position 37 in tRNAs that read codons beginning with uridine, leading to the formation of N6-(dimethylallyl)adenosine (i(6)A).</text>
</comment>
<dbReference type="HAMAP" id="MF_00185">
    <property type="entry name" value="IPP_trans"/>
    <property type="match status" value="1"/>
</dbReference>
<dbReference type="SUPFAM" id="SSF52540">
    <property type="entry name" value="P-loop containing nucleoside triphosphate hydrolases"/>
    <property type="match status" value="2"/>
</dbReference>
<evidence type="ECO:0000256" key="2">
    <source>
        <dbReference type="ARBA" id="ARBA00003213"/>
    </source>
</evidence>
<comment type="similarity">
    <text evidence="3 10 13">Belongs to the IPP transferase family.</text>
</comment>
<dbReference type="AlphaFoldDB" id="A0A4Q8QF06"/>
<evidence type="ECO:0000256" key="13">
    <source>
        <dbReference type="RuleBase" id="RU003785"/>
    </source>
</evidence>
<dbReference type="InterPro" id="IPR018022">
    <property type="entry name" value="IPT"/>
</dbReference>
<name>A0A4Q8QF06_9FLAO</name>
<keyword evidence="6 10" id="KW-0547">Nucleotide-binding</keyword>
<dbReference type="NCBIfam" id="TIGR00174">
    <property type="entry name" value="miaA"/>
    <property type="match status" value="1"/>
</dbReference>
<comment type="subunit">
    <text evidence="10">Monomer.</text>
</comment>
<comment type="caution">
    <text evidence="10">Lacks conserved residue(s) required for the propagation of feature annotation.</text>
</comment>
<evidence type="ECO:0000256" key="8">
    <source>
        <dbReference type="ARBA" id="ARBA00022842"/>
    </source>
</evidence>
<dbReference type="Pfam" id="PF01715">
    <property type="entry name" value="IPPT"/>
    <property type="match status" value="1"/>
</dbReference>
<dbReference type="InterPro" id="IPR039657">
    <property type="entry name" value="Dimethylallyltransferase"/>
</dbReference>
<evidence type="ECO:0000256" key="5">
    <source>
        <dbReference type="ARBA" id="ARBA00022694"/>
    </source>
</evidence>
<evidence type="ECO:0000256" key="9">
    <source>
        <dbReference type="ARBA" id="ARBA00049563"/>
    </source>
</evidence>
<feature type="region of interest" description="Interaction with substrate tRNA" evidence="10">
    <location>
        <begin position="36"/>
        <end position="39"/>
    </location>
</feature>
<dbReference type="OrthoDB" id="9776390at2"/>
<keyword evidence="7 10" id="KW-0067">ATP-binding</keyword>
<keyword evidence="8 10" id="KW-0460">Magnesium</keyword>
<dbReference type="PANTHER" id="PTHR11088:SF60">
    <property type="entry name" value="TRNA DIMETHYLALLYLTRANSFERASE"/>
    <property type="match status" value="1"/>
</dbReference>
<evidence type="ECO:0000256" key="10">
    <source>
        <dbReference type="HAMAP-Rule" id="MF_00185"/>
    </source>
</evidence>
<evidence type="ECO:0000256" key="6">
    <source>
        <dbReference type="ARBA" id="ARBA00022741"/>
    </source>
</evidence>
<dbReference type="Gene3D" id="1.10.20.140">
    <property type="match status" value="1"/>
</dbReference>
<dbReference type="GO" id="GO:0005524">
    <property type="term" value="F:ATP binding"/>
    <property type="evidence" value="ECO:0007669"/>
    <property type="project" value="UniProtKB-UniRule"/>
</dbReference>
<evidence type="ECO:0000256" key="4">
    <source>
        <dbReference type="ARBA" id="ARBA00022679"/>
    </source>
</evidence>
<dbReference type="EC" id="2.5.1.75" evidence="10"/>
<dbReference type="Proteomes" id="UP000291981">
    <property type="component" value="Unassembled WGS sequence"/>
</dbReference>
<sequence>MNQKTLLAVVGPTAIGKTRLAIALAKHFNTEIISADSRQFFKEMRIGTAVPSSKELTEAKHHFIQHKSIHETYSVGDFEKEVMALLHRLFQEKDTVVLVGGSGLYVDALVKGLDEFPEVNPKIRKTLNKRLLDEGIESLQRELKARDPLYYDQVDLMNPHRVIRALEVSISSGRPFSSFRRKHKTNRFFQTVYVGIDADRAIIYDRINRRVDSMMDEGLLDEARQLHPFKELNALQTVGYRELFEFFEEKCTLDFAVEEIKKNTRRFAKRQLTWLRKNEHIIWSNYADPLEKIIQRIKNEIGASND</sequence>
<evidence type="ECO:0000256" key="1">
    <source>
        <dbReference type="ARBA" id="ARBA00001946"/>
    </source>
</evidence>
<evidence type="ECO:0000256" key="3">
    <source>
        <dbReference type="ARBA" id="ARBA00005842"/>
    </source>
</evidence>
<dbReference type="InterPro" id="IPR027417">
    <property type="entry name" value="P-loop_NTPase"/>
</dbReference>